<keyword evidence="5" id="KW-1185">Reference proteome</keyword>
<gene>
    <name evidence="4" type="ORF">ACFQ2J_10900</name>
</gene>
<evidence type="ECO:0000313" key="4">
    <source>
        <dbReference type="EMBL" id="MFD1019679.1"/>
    </source>
</evidence>
<comment type="caution">
    <text evidence="4">The sequence shown here is derived from an EMBL/GenBank/DDBJ whole genome shotgun (WGS) entry which is preliminary data.</text>
</comment>
<sequence length="208" mass="23894">MLNNQGFDLWADHYDETVRRSEGNNQYPFAGYKEILNSIYNEVMQKPNGDVLDIGFGTGVLTTKLYEHGHRIDGIDFSSKMISIAKAKMPHANLIEWDISNGLPSDLTGKHYDSIISTYTLHHLNDEAKVAFISELLSYLKKDGKLYFGDISFETREKHDQCREENRAHWDEDEYYFVCDELTANLSNHCKIEFRALSHCGGVFIISN</sequence>
<dbReference type="InterPro" id="IPR041698">
    <property type="entry name" value="Methyltransf_25"/>
</dbReference>
<dbReference type="RefSeq" id="WP_386059960.1">
    <property type="nucleotide sequence ID" value="NZ_JBHTKL010000005.1"/>
</dbReference>
<dbReference type="GO" id="GO:0008168">
    <property type="term" value="F:methyltransferase activity"/>
    <property type="evidence" value="ECO:0007669"/>
    <property type="project" value="UniProtKB-KW"/>
</dbReference>
<evidence type="ECO:0000259" key="3">
    <source>
        <dbReference type="Pfam" id="PF13649"/>
    </source>
</evidence>
<dbReference type="SUPFAM" id="SSF53335">
    <property type="entry name" value="S-adenosyl-L-methionine-dependent methyltransferases"/>
    <property type="match status" value="1"/>
</dbReference>
<evidence type="ECO:0000256" key="2">
    <source>
        <dbReference type="ARBA" id="ARBA00022679"/>
    </source>
</evidence>
<organism evidence="4 5">
    <name type="scientific">Thalassobacillus hwangdonensis</name>
    <dbReference type="NCBI Taxonomy" id="546108"/>
    <lineage>
        <taxon>Bacteria</taxon>
        <taxon>Bacillati</taxon>
        <taxon>Bacillota</taxon>
        <taxon>Bacilli</taxon>
        <taxon>Bacillales</taxon>
        <taxon>Bacillaceae</taxon>
        <taxon>Thalassobacillus</taxon>
    </lineage>
</organism>
<dbReference type="CDD" id="cd02440">
    <property type="entry name" value="AdoMet_MTases"/>
    <property type="match status" value="1"/>
</dbReference>
<dbReference type="InterPro" id="IPR029063">
    <property type="entry name" value="SAM-dependent_MTases_sf"/>
</dbReference>
<keyword evidence="1 4" id="KW-0489">Methyltransferase</keyword>
<evidence type="ECO:0000313" key="5">
    <source>
        <dbReference type="Proteomes" id="UP001596990"/>
    </source>
</evidence>
<accession>A0ABW3L0R9</accession>
<dbReference type="Pfam" id="PF13649">
    <property type="entry name" value="Methyltransf_25"/>
    <property type="match status" value="1"/>
</dbReference>
<dbReference type="Gene3D" id="3.40.50.150">
    <property type="entry name" value="Vaccinia Virus protein VP39"/>
    <property type="match status" value="1"/>
</dbReference>
<dbReference type="EMBL" id="JBHTKL010000005">
    <property type="protein sequence ID" value="MFD1019679.1"/>
    <property type="molecule type" value="Genomic_DNA"/>
</dbReference>
<dbReference type="EC" id="2.1.1.-" evidence="4"/>
<name>A0ABW3L0R9_9BACI</name>
<dbReference type="PANTHER" id="PTHR43861:SF1">
    <property type="entry name" value="TRANS-ACONITATE 2-METHYLTRANSFERASE"/>
    <property type="match status" value="1"/>
</dbReference>
<reference evidence="5" key="1">
    <citation type="journal article" date="2019" name="Int. J. Syst. Evol. Microbiol.">
        <title>The Global Catalogue of Microorganisms (GCM) 10K type strain sequencing project: providing services to taxonomists for standard genome sequencing and annotation.</title>
        <authorList>
            <consortium name="The Broad Institute Genomics Platform"/>
            <consortium name="The Broad Institute Genome Sequencing Center for Infectious Disease"/>
            <person name="Wu L."/>
            <person name="Ma J."/>
        </authorList>
    </citation>
    <scope>NUCLEOTIDE SEQUENCE [LARGE SCALE GENOMIC DNA]</scope>
    <source>
        <strain evidence="5">CCUG 56607</strain>
    </source>
</reference>
<dbReference type="PANTHER" id="PTHR43861">
    <property type="entry name" value="TRANS-ACONITATE 2-METHYLTRANSFERASE-RELATED"/>
    <property type="match status" value="1"/>
</dbReference>
<proteinExistence type="predicted"/>
<feature type="domain" description="Methyltransferase" evidence="3">
    <location>
        <begin position="51"/>
        <end position="144"/>
    </location>
</feature>
<dbReference type="Proteomes" id="UP001596990">
    <property type="component" value="Unassembled WGS sequence"/>
</dbReference>
<keyword evidence="2 4" id="KW-0808">Transferase</keyword>
<evidence type="ECO:0000256" key="1">
    <source>
        <dbReference type="ARBA" id="ARBA00022603"/>
    </source>
</evidence>
<protein>
    <submittedName>
        <fullName evidence="4">Class I SAM-dependent methyltransferase</fullName>
        <ecNumber evidence="4">2.1.1.-</ecNumber>
    </submittedName>
</protein>
<dbReference type="GO" id="GO:0032259">
    <property type="term" value="P:methylation"/>
    <property type="evidence" value="ECO:0007669"/>
    <property type="project" value="UniProtKB-KW"/>
</dbReference>